<dbReference type="GO" id="GO:0008168">
    <property type="term" value="F:methyltransferase activity"/>
    <property type="evidence" value="ECO:0007669"/>
    <property type="project" value="UniProtKB-KW"/>
</dbReference>
<accession>A0ABT4G7A8</accession>
<keyword evidence="1" id="KW-0808">Transferase</keyword>
<proteinExistence type="predicted"/>
<dbReference type="GO" id="GO:0032259">
    <property type="term" value="P:methylation"/>
    <property type="evidence" value="ECO:0007669"/>
    <property type="project" value="UniProtKB-KW"/>
</dbReference>
<comment type="caution">
    <text evidence="1">The sequence shown here is derived from an EMBL/GenBank/DDBJ whole genome shotgun (WGS) entry which is preliminary data.</text>
</comment>
<dbReference type="EMBL" id="JAMDMX010000008">
    <property type="protein sequence ID" value="MCY9692059.1"/>
    <property type="molecule type" value="Genomic_DNA"/>
</dbReference>
<gene>
    <name evidence="1" type="ORF">M5X19_03845</name>
</gene>
<name>A0ABT4G7A8_9BACL</name>
<sequence length="83" mass="9170">MNKLLIELYIPAVNQTYDIYIPTSLKFHEIEAMLISAAVELSNGTFAASSDTVICDRFSGQLLDVNKFALELGLQNGSMLMLI</sequence>
<protein>
    <submittedName>
        <fullName evidence="1">Methyltransferase</fullName>
    </submittedName>
</protein>
<dbReference type="RefSeq" id="WP_268613681.1">
    <property type="nucleotide sequence ID" value="NZ_JAMDMX010000008.1"/>
</dbReference>
<evidence type="ECO:0000313" key="1">
    <source>
        <dbReference type="EMBL" id="MCY9692059.1"/>
    </source>
</evidence>
<evidence type="ECO:0000313" key="2">
    <source>
        <dbReference type="Proteomes" id="UP001527099"/>
    </source>
</evidence>
<keyword evidence="1" id="KW-0489">Methyltransferase</keyword>
<dbReference type="Proteomes" id="UP001527099">
    <property type="component" value="Unassembled WGS sequence"/>
</dbReference>
<organism evidence="1 2">
    <name type="scientific">Paenibacillus alginolyticus</name>
    <dbReference type="NCBI Taxonomy" id="59839"/>
    <lineage>
        <taxon>Bacteria</taxon>
        <taxon>Bacillati</taxon>
        <taxon>Bacillota</taxon>
        <taxon>Bacilli</taxon>
        <taxon>Bacillales</taxon>
        <taxon>Paenibacillaceae</taxon>
        <taxon>Paenibacillus</taxon>
    </lineage>
</organism>
<keyword evidence="2" id="KW-1185">Reference proteome</keyword>
<reference evidence="1 2" key="1">
    <citation type="submission" date="2022-05" db="EMBL/GenBank/DDBJ databases">
        <title>Genome Sequencing of Bee-Associated Microbes.</title>
        <authorList>
            <person name="Dunlap C."/>
        </authorList>
    </citation>
    <scope>NUCLEOTIDE SEQUENCE [LARGE SCALE GENOMIC DNA]</scope>
    <source>
        <strain evidence="1 2">NRRL B-14421</strain>
    </source>
</reference>